<feature type="compositionally biased region" description="Basic and acidic residues" evidence="2">
    <location>
        <begin position="18"/>
        <end position="33"/>
    </location>
</feature>
<feature type="region of interest" description="Disordered" evidence="2">
    <location>
        <begin position="2786"/>
        <end position="2849"/>
    </location>
</feature>
<feature type="compositionally biased region" description="Polar residues" evidence="2">
    <location>
        <begin position="597"/>
        <end position="610"/>
    </location>
</feature>
<dbReference type="PROSITE" id="PS50157">
    <property type="entry name" value="ZINC_FINGER_C2H2_2"/>
    <property type="match status" value="1"/>
</dbReference>
<evidence type="ECO:0000259" key="3">
    <source>
        <dbReference type="PROSITE" id="PS50157"/>
    </source>
</evidence>
<dbReference type="GO" id="GO:0035361">
    <property type="term" value="C:Cul8-RING ubiquitin ligase complex"/>
    <property type="evidence" value="ECO:0007669"/>
    <property type="project" value="TreeGrafter"/>
</dbReference>
<keyword evidence="1" id="KW-0862">Zinc</keyword>
<reference evidence="4 5" key="1">
    <citation type="journal article" date="2011" name="Proc. Natl. Acad. Sci. U.S.A.">
        <title>Genome and transcriptome analyses of the mountain pine beetle-fungal symbiont Grosmannia clavigera, a lodgepole pine pathogen.</title>
        <authorList>
            <person name="DiGuistini S."/>
            <person name="Wang Y."/>
            <person name="Liao N.Y."/>
            <person name="Taylor G."/>
            <person name="Tanguay P."/>
            <person name="Feau N."/>
            <person name="Henrissat B."/>
            <person name="Chan S.K."/>
            <person name="Hesse-Orce U."/>
            <person name="Alamouti S.M."/>
            <person name="Tsui C.K.M."/>
            <person name="Docking R.T."/>
            <person name="Levasseur A."/>
            <person name="Haridas S."/>
            <person name="Robertson G."/>
            <person name="Birol I."/>
            <person name="Holt R.A."/>
            <person name="Marra M.A."/>
            <person name="Hamelin R.C."/>
            <person name="Hirst M."/>
            <person name="Jones S.J.M."/>
            <person name="Bohlmann J."/>
            <person name="Breuil C."/>
        </authorList>
    </citation>
    <scope>NUCLEOTIDE SEQUENCE [LARGE SCALE GENOMIC DNA]</scope>
    <source>
        <strain evidence="5">kw1407 / UAMH 11150</strain>
    </source>
</reference>
<dbReference type="InParanoid" id="F0XTE7"/>
<keyword evidence="1" id="KW-0479">Metal-binding</keyword>
<feature type="region of interest" description="Disordered" evidence="2">
    <location>
        <begin position="114"/>
        <end position="195"/>
    </location>
</feature>
<dbReference type="InterPro" id="IPR019021">
    <property type="entry name" value="Mms22"/>
</dbReference>
<dbReference type="GO" id="GO:0000724">
    <property type="term" value="P:double-strand break repair via homologous recombination"/>
    <property type="evidence" value="ECO:0007669"/>
    <property type="project" value="TreeGrafter"/>
</dbReference>
<evidence type="ECO:0000313" key="4">
    <source>
        <dbReference type="EMBL" id="EFW99010.1"/>
    </source>
</evidence>
<feature type="region of interest" description="Disordered" evidence="2">
    <location>
        <begin position="2622"/>
        <end position="2641"/>
    </location>
</feature>
<dbReference type="GO" id="GO:0031297">
    <property type="term" value="P:replication fork processing"/>
    <property type="evidence" value="ECO:0007669"/>
    <property type="project" value="InterPro"/>
</dbReference>
<dbReference type="GO" id="GO:0003677">
    <property type="term" value="F:DNA binding"/>
    <property type="evidence" value="ECO:0007669"/>
    <property type="project" value="UniProtKB-KW"/>
</dbReference>
<dbReference type="Proteomes" id="UP000007796">
    <property type="component" value="Unassembled WGS sequence"/>
</dbReference>
<name>F0XTE7_GROCL</name>
<gene>
    <name evidence="4" type="ORF">CMQ_4862</name>
</gene>
<feature type="region of interest" description="Disordered" evidence="2">
    <location>
        <begin position="3193"/>
        <end position="3221"/>
    </location>
</feature>
<protein>
    <submittedName>
        <fullName evidence="4">Hmg-i/hmg-y, DNA-binding protein</fullName>
    </submittedName>
</protein>
<dbReference type="OrthoDB" id="2386201at2759"/>
<proteinExistence type="predicted"/>
<dbReference type="EMBL" id="GL630006">
    <property type="protein sequence ID" value="EFW99010.1"/>
    <property type="molecule type" value="Genomic_DNA"/>
</dbReference>
<organism evidence="5">
    <name type="scientific">Grosmannia clavigera (strain kw1407 / UAMH 11150)</name>
    <name type="common">Blue stain fungus</name>
    <name type="synonym">Graphiocladiella clavigera</name>
    <dbReference type="NCBI Taxonomy" id="655863"/>
    <lineage>
        <taxon>Eukaryota</taxon>
        <taxon>Fungi</taxon>
        <taxon>Dikarya</taxon>
        <taxon>Ascomycota</taxon>
        <taxon>Pezizomycotina</taxon>
        <taxon>Sordariomycetes</taxon>
        <taxon>Sordariomycetidae</taxon>
        <taxon>Ophiostomatales</taxon>
        <taxon>Ophiostomataceae</taxon>
        <taxon>Leptographium</taxon>
    </lineage>
</organism>
<dbReference type="PANTHER" id="PTHR28122:SF1">
    <property type="entry name" value="E3 UBIQUITIN-PROTEIN LIGASE SUBSTRATE RECEPTOR MMS22"/>
    <property type="match status" value="1"/>
</dbReference>
<feature type="domain" description="C2H2-type" evidence="3">
    <location>
        <begin position="2908"/>
        <end position="2932"/>
    </location>
</feature>
<keyword evidence="1" id="KW-0863">Zinc-finger</keyword>
<feature type="compositionally biased region" description="Basic residues" evidence="2">
    <location>
        <begin position="580"/>
        <end position="596"/>
    </location>
</feature>
<feature type="region of interest" description="Disordered" evidence="2">
    <location>
        <begin position="472"/>
        <end position="510"/>
    </location>
</feature>
<evidence type="ECO:0000256" key="1">
    <source>
        <dbReference type="PROSITE-ProRule" id="PRU00042"/>
    </source>
</evidence>
<feature type="compositionally biased region" description="Basic and acidic residues" evidence="2">
    <location>
        <begin position="388"/>
        <end position="400"/>
    </location>
</feature>
<dbReference type="eggNOG" id="ENOG502QSDS">
    <property type="taxonomic scope" value="Eukaryota"/>
</dbReference>
<dbReference type="GO" id="GO:0008270">
    <property type="term" value="F:zinc ion binding"/>
    <property type="evidence" value="ECO:0007669"/>
    <property type="project" value="UniProtKB-KW"/>
</dbReference>
<feature type="region of interest" description="Disordered" evidence="2">
    <location>
        <begin position="729"/>
        <end position="813"/>
    </location>
</feature>
<evidence type="ECO:0000256" key="2">
    <source>
        <dbReference type="SAM" id="MobiDB-lite"/>
    </source>
</evidence>
<keyword evidence="5" id="KW-1185">Reference proteome</keyword>
<feature type="compositionally biased region" description="Low complexity" evidence="2">
    <location>
        <begin position="147"/>
        <end position="168"/>
    </location>
</feature>
<dbReference type="GO" id="GO:0005634">
    <property type="term" value="C:nucleus"/>
    <property type="evidence" value="ECO:0007669"/>
    <property type="project" value="InterPro"/>
</dbReference>
<feature type="compositionally biased region" description="Pro residues" evidence="2">
    <location>
        <begin position="186"/>
        <end position="195"/>
    </location>
</feature>
<dbReference type="PROSITE" id="PS00028">
    <property type="entry name" value="ZINC_FINGER_C2H2_1"/>
    <property type="match status" value="1"/>
</dbReference>
<sequence>MGNWKVLGEVPDSDDEALYSHESRAESQTRDESVTGLAGQDEPGESADDIRRVPHPSPHKNDHHTLTSVSPPCQPAEADRELPIPTTLPSFEALDVDSDDEVDIICEDVPDIAALESSPFPATPRAVRIQRSQQSPADRTVEPVTALLQPPSSPLSSLSSVSSLSDLASPPPKLPTADHIRESSPSPLPLLPDSPPIFRLGFVRSLRRRKPIQEHPYLLEDARYARVMKAHGLKPVRTTYNTTQDGDPAQEESQEKEFAVGASQGPDRINSIPAEDTQIELQNSPVGLGEVVRWTPSPRTSTPARQLFPSSRGSVEERTDGTSLSDEDEFPSPKTFVRRRRQRLHAEGLAQDDTRRKQSRAVDPALRDAPKSPRWIPVRVELSPASSPEHHTGPHREVRDTVPSVAGYFPSGTRDNSVSNVVDVEDLEGEAFYEALGSAPEEDAEEGQNGSEGARRIGRRIPASWLILEQRRTASNTERPPAVSRRAGLQNVDPSRKGVALPKRHSPGTAATTDFMFDDSDDDVEIIGDRPQVIEAVSWLEESLDEAEGERREANHVANNFGDLGSDMEEEIIDRMTSGTKRRTYRKGGHSKKRQKTGSSLFKGTPGQKTRQPKITRMLGRSQAPASSVGSDRHFQRTHSAPQRHLSKPTAGRSRALLPPPLLSILDLVEPAAPDFIRIAARTARSRPKLGKTSPSRKAINLGSRGDNVDALSVLHDWKSGKIRPRIQSAPRVARQPKKPQPLEEVSLKYTRRGAHKPKEVTTTRVPSEGSLQHDGNNSSATGLSRRVTETQKQATSTTQNGKSTARPAQLETLSQNRLGRSYFISKKKELDEMYRRRRKDAHMLPNVRLERFIDGSASVDNGITDDGNDFQDDVHFMDIDPRSAIGKKSQNAYSCQSRFRKRDAPKLVDTTAPRFVHALDPIPLELGPVMEAQPTCCTEIKTDKLLGLGLFGSQYSQHFDVFPLDGGIFLGRGTLLGSGRLSTAIGTDPTDELHSRYAKVFEFQLDGRNLTWTVWDDNASSEFGILLDWLADILHPNNTTPESQTGQNVSEAVNFVLDFIQRVISVSDVSEETQHSFIMRSFDVLSSFAGRLDAATSQHEIRATDRGIKNNLVALSGTVLMAIWMLRICRDSPTCLAVSFDVEELLKRIAKISIRLLLKCGLESIRSAYDDFQQPLFQGREIRGDMQTLVSWAILMQSLGYARIPKAGFWDMTYSVMLDGSSLRTCTDAKYMERMWEAMFTLLPLGEFDSFGVVQSGLRHLVSLDGWTLPREALNRVFQVYKENTRQSPSFNAYCRALLGRCHLLVKEWGWQRCSSIVGVIFDFFGQQDFAHLRNEEAHASPRFLEELADSPSLDLTPDDKCFHIFIKMLGLVILRLRRLDLTNELRNLITRTLPNHNRQYLKEQDIHSGELAALRNHHDLLCTLFWAAPPELRPGVHLIEKLVMPGSSHKEACIINIRAWNQLARFVVANGEDYNIYKGFASWMNSIFQQVLEQFLSVEADMQKQLLRLSENMMLGISPHIVKAMAAKNRAASLDVLHMCITASLDVLKHTKSLEMATYCFSSIQLEAIFTKIDLQLSGSDWGVLQTALDTVSHYLDRVEKAMDEQYSSSLDDVDAHATEEAVMMLDHKLAKSLFHLNSSVTRMPLDGTCLASRSRVDCTEKCVALSARLASRFIHSGVYRLSLFFGSGDRSLFERLPHAPGLAQRKFLPLFLAAMVQNNVFDFKDIGSSILELWLLAIVKPERFLAYEIRLAETLKRHDVPYLRKAFVPTNGQLPSYDTNRAFFACALSSMRLSLQEAEAARRQQLRSDFARALKLVMRQMKEDLNYGKAEAAPHEKYVGFVRCIVALIKSHGGDICPLDDFFYQQSQDYSPSVEDPQLQTAGIIAYGLRLGEGEATAAPQLFHYLHNNFNIALANNQLGKECEILERGMDNNEVLRFVLERLLPAIIRATGDTCDAWPMLAVYCSALQSLLTRWDVPKDIGDENMAAAIGVMDEILNWLRGNWRGGSSLSADTGGTRMLSCVQVHVMALLTALANVLQPVLMTCSYLALSPSTSTGLDRVVREFHSFATRSSDMLKRRANSGEGLASRGGERGGSIPLSVVLGDDGEGSGFSGRRGSMDGYETGLDSVPGTAQVNMFRKLIVRHVRENWVVGDGQISVRKASARAGGAGDGSVNSGAAAATVVAAGTAYGPWTMGELLDELQRQRGRPLAQALIGASEPVTGSLLGHVSGSAAVGKKAQSPPTSHFSGPFSRRYLLSFHLGQPSSLFDLEVAIAVGLLMDRKRSRDPDDETSSPSGKRMRQEVKAGADALFATSNNAMQAVAHEALAISHGGGGFSAINSANRKIVPSSTAIAIATATTTATVTATVNGDSKGNGNMNGNEDSNGNITGNSIGNDSSVNRLSFESMSDITRSFKNAVDKAWDCRSPTYAGVHVLLIYWDEDDEAVKDAAAQLESVFRTTYHFDTDIFSIQSAVSCDMLYAKVETFFASNSSPGDLAILYYAGEIEANRLVGEAPVWTPRGQIGTASIESKPIQAACESASCDVLLLFDFCNAYHYPLTKASYGTARRNVVEVLDAPTFDLDSSSISFTMALAEELSADALGGPISVEAIKVQVSDRMTVSKPRGRGRPPKDPQAKPPCDQLHLPKHYFLFQRRSIVLTPLPAEPQIILCLRVRGILDVNEWGKWIYNAAPEARDAVKIEGLHSGFSTIIVLRVPVSEWSLFSECPAGSFVGYTTVGDIDSGTLEKIDKDLASKLWFEEAPPTRIQPPEALTPVPIIDATDPGIATTTSIPRAVGSASPATPVDGDMDSTFTSRTGQKRARKALPTERKILPSEPSPASLRKREYAPGDERKAKDYQLPHHGQIYSQQKQHGHAVDDGGLAENNVLLAAAQKPFKISIKLAGQTHVCKECKAGFKDGDSLQNHVRKLHTRPFHCVFHWAGCESTFASKNEWKRHVMSQHILLQYWVCQVEMCSKVINKVNGTGGNGGSNTALDSTSGGGSGFSLPNGAIFNRKDLFTQHLRRMHTPPHVKKLLKQAKQGAKMPNHASIIEWENRLKDLQQDGLKPRCRLPDYMVCPAQGCGIDFHGNNAWDDRMEHVARHLEAASAGREPPVVFGGKTDTTLTNWATRLEVGIAKRVGPDTWHLDNPLRPEIVAWMEDVHNHEQPGVVQTNAGREMEPPIRRERSRSVIEVAEEGGRHDPSGRRVEQRESGAGVIPVN</sequence>
<feature type="compositionally biased region" description="Polar residues" evidence="2">
    <location>
        <begin position="763"/>
        <end position="783"/>
    </location>
</feature>
<dbReference type="Pfam" id="PF09462">
    <property type="entry name" value="Mus7"/>
    <property type="match status" value="1"/>
</dbReference>
<feature type="region of interest" description="Disordered" evidence="2">
    <location>
        <begin position="235"/>
        <end position="411"/>
    </location>
</feature>
<dbReference type="SMART" id="SM00355">
    <property type="entry name" value="ZnF_C2H2"/>
    <property type="match status" value="3"/>
</dbReference>
<feature type="compositionally biased region" description="Polar residues" evidence="2">
    <location>
        <begin position="297"/>
        <end position="313"/>
    </location>
</feature>
<feature type="compositionally biased region" description="Basic and acidic residues" evidence="2">
    <location>
        <begin position="3197"/>
        <end position="3212"/>
    </location>
</feature>
<feature type="region of interest" description="Disordered" evidence="2">
    <location>
        <begin position="436"/>
        <end position="456"/>
    </location>
</feature>
<accession>F0XTE7</accession>
<dbReference type="Gene3D" id="3.30.160.60">
    <property type="entry name" value="Classic Zinc Finger"/>
    <property type="match status" value="1"/>
</dbReference>
<dbReference type="STRING" id="655863.F0XTE7"/>
<dbReference type="HOGENOM" id="CLU_000374_1_0_1"/>
<feature type="region of interest" description="Disordered" evidence="2">
    <location>
        <begin position="1"/>
        <end position="98"/>
    </location>
</feature>
<dbReference type="PANTHER" id="PTHR28122">
    <property type="entry name" value="E3 UBIQUITIN-PROTEIN LIGASE SUBSTRATE RECEPTOR MMS22"/>
    <property type="match status" value="1"/>
</dbReference>
<evidence type="ECO:0000313" key="5">
    <source>
        <dbReference type="Proteomes" id="UP000007796"/>
    </source>
</evidence>
<dbReference type="GeneID" id="25978120"/>
<feature type="compositionally biased region" description="Polar residues" evidence="2">
    <location>
        <begin position="791"/>
        <end position="804"/>
    </location>
</feature>
<keyword evidence="4" id="KW-0238">DNA-binding</keyword>
<feature type="region of interest" description="Disordered" evidence="2">
    <location>
        <begin position="2082"/>
        <end position="2122"/>
    </location>
</feature>
<dbReference type="InterPro" id="IPR013087">
    <property type="entry name" value="Znf_C2H2_type"/>
</dbReference>
<feature type="region of interest" description="Disordered" evidence="2">
    <location>
        <begin position="576"/>
        <end position="655"/>
    </location>
</feature>
<feature type="region of interest" description="Disordered" evidence="2">
    <location>
        <begin position="2287"/>
        <end position="2306"/>
    </location>
</feature>
<dbReference type="RefSeq" id="XP_014168493.1">
    <property type="nucleotide sequence ID" value="XM_014313018.1"/>
</dbReference>